<evidence type="ECO:0000313" key="10">
    <source>
        <dbReference type="Proteomes" id="UP001642484"/>
    </source>
</evidence>
<evidence type="ECO:0000256" key="8">
    <source>
        <dbReference type="SAM" id="MobiDB-lite"/>
    </source>
</evidence>
<comment type="similarity">
    <text evidence="5">Belongs to the USP family.</text>
</comment>
<accession>A0ABP0RQX1</accession>
<evidence type="ECO:0000256" key="1">
    <source>
        <dbReference type="ARBA" id="ARBA00001936"/>
    </source>
</evidence>
<comment type="cofactor">
    <cofactor evidence="2">
        <name>Mg(2+)</name>
        <dbReference type="ChEBI" id="CHEBI:18420"/>
    </cofactor>
</comment>
<dbReference type="SUPFAM" id="SSF53448">
    <property type="entry name" value="Nucleotide-diphospho-sugar transferases"/>
    <property type="match status" value="1"/>
</dbReference>
<dbReference type="InterPro" id="IPR039741">
    <property type="entry name" value="UDP-sugar_pyrophosphorylase"/>
</dbReference>
<evidence type="ECO:0000256" key="6">
    <source>
        <dbReference type="ARBA" id="ARBA00039080"/>
    </source>
</evidence>
<proteinExistence type="inferred from homology"/>
<evidence type="ECO:0000313" key="9">
    <source>
        <dbReference type="EMBL" id="CAK9103019.1"/>
    </source>
</evidence>
<evidence type="ECO:0000256" key="5">
    <source>
        <dbReference type="ARBA" id="ARBA00038047"/>
    </source>
</evidence>
<comment type="caution">
    <text evidence="9">The sequence shown here is derived from an EMBL/GenBank/DDBJ whole genome shotgun (WGS) entry which is preliminary data.</text>
</comment>
<sequence length="556" mass="59944">MFEGLTDEQKQAIVADLSDMDAKLPGGGLAGYLQRARGLLADAKAGKNPFEGLTPEVPMGERLTGETGPGSKTYADFEKKGMEQLSKTCFCLVAGGLGERLGYPGIKIGITAELTSGMTFMELYAKYILAFQSYARQASGNSSLELPLAIMTSGDTNAKTLELLEANSYFGLSKSQVTIMKQELVPALMDIDARIAVKDGQVEKKPHGHGDVHALLHQHGLPRKWASEGREWLLLFQDTNPLPFRSLCAILGVSAARNFVMNSVTVPRLPAEAVGGICKLKDASGEGMTINVEYNQLDPLLKTTPAGGDVADASGFSPYPGNINVLVFRVPDMAERLESTGGIVPEFVNPKWADAEKSKFKSPTRLECMMQDFPRLCKKEDQVGFTQLERLMSFTCVKNNLADAAKKNPPDCALSAEADIYACNARLLELAGEGKVKIAQPKDVSFLGITASIGARIILAPSFGISLEDMKTKIKGKVSISQKSELLIDGNVTLNDLDLDGALRLLADGELGSKVVKNSGSQLAAIPDQELKSQEPSLQIRGYRRVAAEVEEIKKL</sequence>
<organism evidence="9 10">
    <name type="scientific">Durusdinium trenchii</name>
    <dbReference type="NCBI Taxonomy" id="1381693"/>
    <lineage>
        <taxon>Eukaryota</taxon>
        <taxon>Sar</taxon>
        <taxon>Alveolata</taxon>
        <taxon>Dinophyceae</taxon>
        <taxon>Suessiales</taxon>
        <taxon>Symbiodiniaceae</taxon>
        <taxon>Durusdinium</taxon>
    </lineage>
</organism>
<dbReference type="EMBL" id="CAXAMN010026450">
    <property type="protein sequence ID" value="CAK9103019.1"/>
    <property type="molecule type" value="Genomic_DNA"/>
</dbReference>
<protein>
    <recommendedName>
        <fullName evidence="6">UTP-monosaccharide-1-phosphate uridylyltransferase</fullName>
        <ecNumber evidence="6">2.7.7.64</ecNumber>
    </recommendedName>
</protein>
<evidence type="ECO:0000256" key="3">
    <source>
        <dbReference type="ARBA" id="ARBA00022679"/>
    </source>
</evidence>
<dbReference type="PANTHER" id="PTHR11952:SF9">
    <property type="entry name" value="UDP-SUGAR PYROPHOSPHORYLASE"/>
    <property type="match status" value="1"/>
</dbReference>
<gene>
    <name evidence="9" type="ORF">CCMP2556_LOCUS48428</name>
</gene>
<comment type="catalytic activity">
    <reaction evidence="7">
        <text>a monosaccharide 1-phosphate + UTP + H(+) = a UDP-monosaccharide + diphosphate</text>
        <dbReference type="Rhea" id="RHEA:13205"/>
        <dbReference type="ChEBI" id="CHEBI:15378"/>
        <dbReference type="ChEBI" id="CHEBI:33019"/>
        <dbReference type="ChEBI" id="CHEBI:46398"/>
        <dbReference type="ChEBI" id="CHEBI:140358"/>
        <dbReference type="ChEBI" id="CHEBI:140359"/>
        <dbReference type="EC" id="2.7.7.64"/>
    </reaction>
</comment>
<evidence type="ECO:0000256" key="2">
    <source>
        <dbReference type="ARBA" id="ARBA00001946"/>
    </source>
</evidence>
<feature type="region of interest" description="Disordered" evidence="8">
    <location>
        <begin position="51"/>
        <end position="71"/>
    </location>
</feature>
<dbReference type="EC" id="2.7.7.64" evidence="6"/>
<keyword evidence="4" id="KW-0548">Nucleotidyltransferase</keyword>
<dbReference type="PANTHER" id="PTHR11952">
    <property type="entry name" value="UDP- GLUCOSE PYROPHOSPHORYLASE"/>
    <property type="match status" value="1"/>
</dbReference>
<name>A0ABP0RQX1_9DINO</name>
<evidence type="ECO:0000256" key="7">
    <source>
        <dbReference type="ARBA" id="ARBA00048259"/>
    </source>
</evidence>
<keyword evidence="10" id="KW-1185">Reference proteome</keyword>
<dbReference type="Gene3D" id="3.90.550.10">
    <property type="entry name" value="Spore Coat Polysaccharide Biosynthesis Protein SpsA, Chain A"/>
    <property type="match status" value="1"/>
</dbReference>
<reference evidence="9 10" key="1">
    <citation type="submission" date="2024-02" db="EMBL/GenBank/DDBJ databases">
        <authorList>
            <person name="Chen Y."/>
            <person name="Shah S."/>
            <person name="Dougan E. K."/>
            <person name="Thang M."/>
            <person name="Chan C."/>
        </authorList>
    </citation>
    <scope>NUCLEOTIDE SEQUENCE [LARGE SCALE GENOMIC DNA]</scope>
</reference>
<evidence type="ECO:0000256" key="4">
    <source>
        <dbReference type="ARBA" id="ARBA00022695"/>
    </source>
</evidence>
<keyword evidence="3" id="KW-0808">Transferase</keyword>
<dbReference type="InterPro" id="IPR002618">
    <property type="entry name" value="UDPGP_fam"/>
</dbReference>
<dbReference type="Pfam" id="PF01704">
    <property type="entry name" value="UDPGP"/>
    <property type="match status" value="1"/>
</dbReference>
<dbReference type="InterPro" id="IPR029044">
    <property type="entry name" value="Nucleotide-diphossugar_trans"/>
</dbReference>
<dbReference type="Gene3D" id="2.160.10.30">
    <property type="match status" value="1"/>
</dbReference>
<comment type="cofactor">
    <cofactor evidence="1">
        <name>Mn(2+)</name>
        <dbReference type="ChEBI" id="CHEBI:29035"/>
    </cofactor>
</comment>
<dbReference type="Proteomes" id="UP001642484">
    <property type="component" value="Unassembled WGS sequence"/>
</dbReference>